<keyword evidence="3" id="KW-1133">Transmembrane helix</keyword>
<dbReference type="AlphaFoldDB" id="A0A7J7JZG5"/>
<dbReference type="PROSITE" id="PS00022">
    <property type="entry name" value="EGF_1"/>
    <property type="match status" value="1"/>
</dbReference>
<sequence>MASYLSVFRALCVHKCDPRSTTCEGVPAAKYYICNCKKNFEPIPNDIRRCKATDECVEPGKPCPVGKQCVEEYGILICRDSLLDSCNSWVCGNHGKCSTFRNGSVACSCTEGYSGTRCDIKIVKKSERDDLEKILIGVGVGLGTLAFFCAIALIITCCGDRGKGFNSSYSPVKKTSMQYFNDDVTIDNWEPSLPRPKIKPGAFDSTYGDGIEMREKRGNTDGDKDGRLGATGRENPAFIPEADYDIGNGRNGRLVANGKPETGDYVYF</sequence>
<evidence type="ECO:0000256" key="3">
    <source>
        <dbReference type="SAM" id="Phobius"/>
    </source>
</evidence>
<comment type="caution">
    <text evidence="1">Lacks conserved residue(s) required for the propagation of feature annotation.</text>
</comment>
<dbReference type="SMART" id="SM00181">
    <property type="entry name" value="EGF"/>
    <property type="match status" value="2"/>
</dbReference>
<name>A0A7J7JZG5_BUGNE</name>
<evidence type="ECO:0000259" key="4">
    <source>
        <dbReference type="PROSITE" id="PS50026"/>
    </source>
</evidence>
<feature type="compositionally biased region" description="Basic and acidic residues" evidence="2">
    <location>
        <begin position="212"/>
        <end position="227"/>
    </location>
</feature>
<keyword evidence="1" id="KW-0245">EGF-like domain</keyword>
<dbReference type="InterPro" id="IPR000742">
    <property type="entry name" value="EGF"/>
</dbReference>
<feature type="transmembrane region" description="Helical" evidence="3">
    <location>
        <begin position="134"/>
        <end position="155"/>
    </location>
</feature>
<reference evidence="5" key="1">
    <citation type="submission" date="2020-06" db="EMBL/GenBank/DDBJ databases">
        <title>Draft genome of Bugula neritina, a colonial animal packing powerful symbionts and potential medicines.</title>
        <authorList>
            <person name="Rayko M."/>
        </authorList>
    </citation>
    <scope>NUCLEOTIDE SEQUENCE [LARGE SCALE GENOMIC DNA]</scope>
    <source>
        <strain evidence="5">Kwan_BN1</strain>
    </source>
</reference>
<evidence type="ECO:0000256" key="1">
    <source>
        <dbReference type="PROSITE-ProRule" id="PRU00076"/>
    </source>
</evidence>
<feature type="disulfide bond" evidence="1">
    <location>
        <begin position="109"/>
        <end position="118"/>
    </location>
</feature>
<organism evidence="5 6">
    <name type="scientific">Bugula neritina</name>
    <name type="common">Brown bryozoan</name>
    <name type="synonym">Sertularia neritina</name>
    <dbReference type="NCBI Taxonomy" id="10212"/>
    <lineage>
        <taxon>Eukaryota</taxon>
        <taxon>Metazoa</taxon>
        <taxon>Spiralia</taxon>
        <taxon>Lophotrochozoa</taxon>
        <taxon>Bryozoa</taxon>
        <taxon>Gymnolaemata</taxon>
        <taxon>Cheilostomatida</taxon>
        <taxon>Flustrina</taxon>
        <taxon>Buguloidea</taxon>
        <taxon>Bugulidae</taxon>
        <taxon>Bugula</taxon>
    </lineage>
</organism>
<comment type="caution">
    <text evidence="5">The sequence shown here is derived from an EMBL/GenBank/DDBJ whole genome shotgun (WGS) entry which is preliminary data.</text>
</comment>
<dbReference type="PROSITE" id="PS01186">
    <property type="entry name" value="EGF_2"/>
    <property type="match status" value="1"/>
</dbReference>
<keyword evidence="3" id="KW-0812">Transmembrane</keyword>
<proteinExistence type="predicted"/>
<dbReference type="Gene3D" id="2.10.25.10">
    <property type="entry name" value="Laminin"/>
    <property type="match status" value="1"/>
</dbReference>
<feature type="region of interest" description="Disordered" evidence="2">
    <location>
        <begin position="212"/>
        <end position="233"/>
    </location>
</feature>
<feature type="domain" description="EGF-like" evidence="4">
    <location>
        <begin position="82"/>
        <end position="119"/>
    </location>
</feature>
<evidence type="ECO:0000256" key="2">
    <source>
        <dbReference type="SAM" id="MobiDB-lite"/>
    </source>
</evidence>
<dbReference type="OrthoDB" id="382013at2759"/>
<dbReference type="PROSITE" id="PS50026">
    <property type="entry name" value="EGF_3"/>
    <property type="match status" value="1"/>
</dbReference>
<keyword evidence="3" id="KW-0472">Membrane</keyword>
<dbReference type="SUPFAM" id="SSF57196">
    <property type="entry name" value="EGF/Laminin"/>
    <property type="match status" value="1"/>
</dbReference>
<keyword evidence="6" id="KW-1185">Reference proteome</keyword>
<keyword evidence="1" id="KW-1015">Disulfide bond</keyword>
<accession>A0A7J7JZG5</accession>
<evidence type="ECO:0000313" key="5">
    <source>
        <dbReference type="EMBL" id="KAF6031071.1"/>
    </source>
</evidence>
<dbReference type="Proteomes" id="UP000593567">
    <property type="component" value="Unassembled WGS sequence"/>
</dbReference>
<gene>
    <name evidence="5" type="ORF">EB796_010619</name>
</gene>
<protein>
    <recommendedName>
        <fullName evidence="4">EGF-like domain-containing protein</fullName>
    </recommendedName>
</protein>
<dbReference type="EMBL" id="VXIV02001640">
    <property type="protein sequence ID" value="KAF6031071.1"/>
    <property type="molecule type" value="Genomic_DNA"/>
</dbReference>
<evidence type="ECO:0000313" key="6">
    <source>
        <dbReference type="Proteomes" id="UP000593567"/>
    </source>
</evidence>